<dbReference type="Proteomes" id="UP000305778">
    <property type="component" value="Unassembled WGS sequence"/>
</dbReference>
<comment type="caution">
    <text evidence="2">The sequence shown here is derived from an EMBL/GenBank/DDBJ whole genome shotgun (WGS) entry which is preliminary data.</text>
</comment>
<feature type="domain" description="DUF6879" evidence="1">
    <location>
        <begin position="21"/>
        <end position="190"/>
    </location>
</feature>
<evidence type="ECO:0000313" key="3">
    <source>
        <dbReference type="Proteomes" id="UP000305778"/>
    </source>
</evidence>
<dbReference type="InterPro" id="IPR049244">
    <property type="entry name" value="DUF6879"/>
</dbReference>
<organism evidence="2 3">
    <name type="scientific">Actinacidiphila oryziradicis</name>
    <dbReference type="NCBI Taxonomy" id="2571141"/>
    <lineage>
        <taxon>Bacteria</taxon>
        <taxon>Bacillati</taxon>
        <taxon>Actinomycetota</taxon>
        <taxon>Actinomycetes</taxon>
        <taxon>Kitasatosporales</taxon>
        <taxon>Streptomycetaceae</taxon>
        <taxon>Actinacidiphila</taxon>
    </lineage>
</organism>
<proteinExistence type="predicted"/>
<dbReference type="EMBL" id="SUMC01000178">
    <property type="protein sequence ID" value="TJZ95661.1"/>
    <property type="molecule type" value="Genomic_DNA"/>
</dbReference>
<keyword evidence="3" id="KW-1185">Reference proteome</keyword>
<accession>A0A4U0RJ01</accession>
<dbReference type="OrthoDB" id="3436275at2"/>
<name>A0A4U0RJ01_9ACTN</name>
<gene>
    <name evidence="2" type="ORF">FCI23_51960</name>
</gene>
<dbReference type="AlphaFoldDB" id="A0A4U0RJ01"/>
<protein>
    <recommendedName>
        <fullName evidence="1">DUF6879 domain-containing protein</fullName>
    </recommendedName>
</protein>
<evidence type="ECO:0000313" key="2">
    <source>
        <dbReference type="EMBL" id="TJZ95661.1"/>
    </source>
</evidence>
<reference evidence="2 3" key="1">
    <citation type="submission" date="2019-04" db="EMBL/GenBank/DDBJ databases">
        <title>Streptomyces oryziradicis sp. nov., a novel actinomycete isolated from rhizosphere soil of rice (Oryza sativa L.).</title>
        <authorList>
            <person name="Li C."/>
        </authorList>
    </citation>
    <scope>NUCLEOTIDE SEQUENCE [LARGE SCALE GENOMIC DNA]</scope>
    <source>
        <strain evidence="2 3">NEAU-C40</strain>
    </source>
</reference>
<evidence type="ECO:0000259" key="1">
    <source>
        <dbReference type="Pfam" id="PF21806"/>
    </source>
</evidence>
<dbReference type="Pfam" id="PF21806">
    <property type="entry name" value="DUF6879"/>
    <property type="match status" value="1"/>
</dbReference>
<dbReference type="RefSeq" id="WP_136730928.1">
    <property type="nucleotide sequence ID" value="NZ_SUMC01000178.1"/>
</dbReference>
<sequence length="204" mass="23761">MRSPLDGATGERMALDAYYADFEKHFWNSADLGFWKLERQQSFKEPGYDSWEAFARGEWEESLRLLEAGRADMEEYHRKIDRHGFLARRVRVVEEPVSDYLQWELHALRVREQCGGTVHVIGADQVARFEDDGPLPEIYTLGSQVMYQAVYDEQDVLESTRKFVDPHLILHCQKFIESLYDAGEPLEGWFEQHVATLPPPPRQA</sequence>